<dbReference type="GO" id="GO:0015074">
    <property type="term" value="P:DNA integration"/>
    <property type="evidence" value="ECO:0007669"/>
    <property type="project" value="InterPro"/>
</dbReference>
<evidence type="ECO:0000313" key="5">
    <source>
        <dbReference type="Proteomes" id="UP001107558"/>
    </source>
</evidence>
<accession>A0A9J6BTR0</accession>
<dbReference type="GO" id="GO:0003676">
    <property type="term" value="F:nucleic acid binding"/>
    <property type="evidence" value="ECO:0007669"/>
    <property type="project" value="InterPro"/>
</dbReference>
<dbReference type="Pfam" id="PF18701">
    <property type="entry name" value="DUF5641"/>
    <property type="match status" value="1"/>
</dbReference>
<dbReference type="PANTHER" id="PTHR47331">
    <property type="entry name" value="PHD-TYPE DOMAIN-CONTAINING PROTEIN"/>
    <property type="match status" value="1"/>
</dbReference>
<dbReference type="PANTHER" id="PTHR47331:SF1">
    <property type="entry name" value="GAG-LIKE PROTEIN"/>
    <property type="match status" value="1"/>
</dbReference>
<dbReference type="InterPro" id="IPR008042">
    <property type="entry name" value="Retrotrans_Pao"/>
</dbReference>
<comment type="caution">
    <text evidence="4">The sequence shown here is derived from an EMBL/GenBank/DDBJ whole genome shotgun (WGS) entry which is preliminary data.</text>
</comment>
<protein>
    <recommendedName>
        <fullName evidence="3">Integrase catalytic domain-containing protein</fullName>
    </recommendedName>
</protein>
<dbReference type="Pfam" id="PF05380">
    <property type="entry name" value="Peptidase_A17"/>
    <property type="match status" value="1"/>
</dbReference>
<name>A0A9J6BTR0_POLVA</name>
<dbReference type="InterPro" id="IPR036397">
    <property type="entry name" value="RNaseH_sf"/>
</dbReference>
<dbReference type="PROSITE" id="PS50994">
    <property type="entry name" value="INTEGRASE"/>
    <property type="match status" value="1"/>
</dbReference>
<organism evidence="4 5">
    <name type="scientific">Polypedilum vanderplanki</name>
    <name type="common">Sleeping chironomid midge</name>
    <dbReference type="NCBI Taxonomy" id="319348"/>
    <lineage>
        <taxon>Eukaryota</taxon>
        <taxon>Metazoa</taxon>
        <taxon>Ecdysozoa</taxon>
        <taxon>Arthropoda</taxon>
        <taxon>Hexapoda</taxon>
        <taxon>Insecta</taxon>
        <taxon>Pterygota</taxon>
        <taxon>Neoptera</taxon>
        <taxon>Endopterygota</taxon>
        <taxon>Diptera</taxon>
        <taxon>Nematocera</taxon>
        <taxon>Chironomoidea</taxon>
        <taxon>Chironomidae</taxon>
        <taxon>Chironominae</taxon>
        <taxon>Polypedilum</taxon>
        <taxon>Polypedilum</taxon>
    </lineage>
</organism>
<feature type="region of interest" description="Disordered" evidence="2">
    <location>
        <begin position="264"/>
        <end position="311"/>
    </location>
</feature>
<sequence length="2095" mass="241175">MAVPLLDDGRANPEWIIKLIKERDSTASKIRAFYLAGQHVRPDVHCWNPDCKLPRRGAIQLTSEGRYKFAPLVFCYFCNRTNHVLCENHDLEEFVSLKAPYECLDCVNNPNNDHRKAFFNQTKYKRSCKHRRELFISEINDNEDYATDGEFDDRDKECFDMNEEGNYTITQKPDIDEVLRHMNLTAEDDAAKLKFVCEENARLRVQVEQDKQRSQNQIDSLSELLKKLQEQIEEVKKVPPKERLSDFYNTRKPDSSPVEAFEFRNSFGAARSTDQTPKRAPRSEENSESNAGKSNPAPSATDAREKDQFSSNDANLLGVMNRFAVSQERVEREQQLSNLRKAMPKLTEFNGDAYKWLEFQQDVERYRSACKYDNDTIKLHVRGALKGEAFDAVRDVFDMLDLEEIMAMLKETFGDPMVLVRRKAKDIREAVIPSVMYREDAIKLEIILQSYFAACKYAKTGNLNSNELGEKIYNQFSSEDKARCKELFLKLYPGQQIIICLNVIYEYVSSRMLILDEKPNKKEDKKSNKPIQINAVASFSNQSSSNKNEAWKFEIRDKRKSPYCGYDIDKVNQIAKKCEICNRNNHYTPECRQYQAMDLNQRSNVIAEKRVCRNCLITSGHRASECDLKLGCGTKVNRTDKCTQKHHQSLHGINFNPNTRHNSNRGGRRSGTNTNSRNATQLLNNLQNQQVVQTAQTQIRSNESQVSNINNQNSAQTALMNGATHFHTQNPRDYNIEQNNVSLEGNDSPRTVKMFKHKFFGPKGFTVAFSIGDSAAEGTLVRDDLRRALGIEGVPHELNLGWTDGTIKKCMAIKFDLKVQGILPHSQPIVLKDCFAIQEFNPPPRSLNMTLLKQKFPYLKDMQFDGYKNEEPVMLIGSPHAYVIESVKGLIAGGPGYPVAIESLLGITVYGGMPTIMNLSQMSTSLDLNLIQEESEKVTNEQLHELLNEFNSVQSLGIRANESHTTESEKNAIAILEEEMKVSTDGAIEVPLVWNRQNGEIPRLPNNYSMVYKRQIAQEIKLKKNPEHLKIFNDSVQEWIQLKYIRFADDKDLNSPWENVWYLPMSLIFNYNKNPPKPRIVYDASAKFEGVSLNSFLLKGPDLLINQLKPLLRMRIFRIAFTADVQQMYHRIRINLRDSQCQRLLWRESEDQPFKTLILSVMAFGPSCSPFTSQYVKNWNADQWANLYPAAAKALKELTFMDDVIAGEPTVEQAIKTATQCIKICKQIDWSLVSFQSNSMEFLRRLPGEHVKQDLFPILSSEIESYTTKVLGCSWDTIQDCYVFNFDKNIFIKLVKEFEHNPTKRELASTISRIYDVFGFLAHFVIRGKIILQRCWKKKLDWDDKVPDEIGKPWKEWINEFEKVSKLKIPRMFAELNSISEADNIQLHVFCDAGSEAFGTVAYLVVSKNQMTTSHIIMGKAKVTPIKLATKTEIQKMPQLELMAALLAARMGNTISSIYEDLNLKRFFWSDSEVVLRWILNPDHNLVKYARAPIEEILELTKRNEWKYVPTSLNVADECTKFRNLDFSDSKSRWFTGPHFIIQSSENWPQLPEKLCVDYIMMANNVYIKKLNYSTHILPPVSCKFISDEQLDKFSATIKADWGKLVRQTARALKLFLDGFIPTVKAKQLKNQQFLKQLKELNNGFVSLSAADLERAEQFIFRKMQRETFGDDYNSLAAGKLIKNKMFQELNVFMDNQGLIRINSRVNMNKTNFPQQFVPLLPRKNGLMPVLLLYYHYKYKHITIESQIAEIRTKCWIPQIRVAMRKISKCCNVCIFRKAQPYGPAMAQLPKYRIDPDLQPFEVTGVDCMGPIVVKMYGREKKIWIMIFTCTLTRFIDLHILESLESLRVLEAIVCFWCAARLLKEDHENAKNSLIEASKSLSPKLSEIYAVDWEFIPAHSPWFGGFYERLIKEVKRSIQDILSERKIDKIQLNIAIKEAAHRINLRPLTHNAIAAEDAEVLTPHHLAKHRPGWPLLPGMHKGKFGEVSDRSIYRRGRAIADQIVAKFVSLYLPVLTKRTKWLKDSAPLKKDDLVLLIEPNKTRSQWQRGIVTKIYTSGDRKGRVADVKLKDGTIKKARSVRNLARIEISPLPTEL</sequence>
<feature type="compositionally biased region" description="Polar residues" evidence="2">
    <location>
        <begin position="288"/>
        <end position="298"/>
    </location>
</feature>
<dbReference type="SUPFAM" id="SSF53098">
    <property type="entry name" value="Ribonuclease H-like"/>
    <property type="match status" value="1"/>
</dbReference>
<proteinExistence type="predicted"/>
<dbReference type="InterPro" id="IPR040676">
    <property type="entry name" value="DUF5641"/>
</dbReference>
<dbReference type="Proteomes" id="UP001107558">
    <property type="component" value="Chromosome 3"/>
</dbReference>
<evidence type="ECO:0000259" key="3">
    <source>
        <dbReference type="PROSITE" id="PS50994"/>
    </source>
</evidence>
<feature type="region of interest" description="Disordered" evidence="2">
    <location>
        <begin position="646"/>
        <end position="677"/>
    </location>
</feature>
<evidence type="ECO:0000256" key="1">
    <source>
        <dbReference type="SAM" id="Coils"/>
    </source>
</evidence>
<dbReference type="SUPFAM" id="SSF56672">
    <property type="entry name" value="DNA/RNA polymerases"/>
    <property type="match status" value="1"/>
</dbReference>
<dbReference type="InterPro" id="IPR012337">
    <property type="entry name" value="RNaseH-like_sf"/>
</dbReference>
<dbReference type="GO" id="GO:0042575">
    <property type="term" value="C:DNA polymerase complex"/>
    <property type="evidence" value="ECO:0007669"/>
    <property type="project" value="UniProtKB-ARBA"/>
</dbReference>
<dbReference type="GO" id="GO:0071897">
    <property type="term" value="P:DNA biosynthetic process"/>
    <property type="evidence" value="ECO:0007669"/>
    <property type="project" value="UniProtKB-ARBA"/>
</dbReference>
<evidence type="ECO:0000256" key="2">
    <source>
        <dbReference type="SAM" id="MobiDB-lite"/>
    </source>
</evidence>
<dbReference type="OrthoDB" id="7762683at2759"/>
<dbReference type="EMBL" id="JADBJN010000003">
    <property type="protein sequence ID" value="KAG5673273.1"/>
    <property type="molecule type" value="Genomic_DNA"/>
</dbReference>
<evidence type="ECO:0000313" key="4">
    <source>
        <dbReference type="EMBL" id="KAG5673273.1"/>
    </source>
</evidence>
<reference evidence="4" key="1">
    <citation type="submission" date="2021-03" db="EMBL/GenBank/DDBJ databases">
        <title>Chromosome level genome of the anhydrobiotic midge Polypedilum vanderplanki.</title>
        <authorList>
            <person name="Yoshida Y."/>
            <person name="Kikawada T."/>
            <person name="Gusev O."/>
        </authorList>
    </citation>
    <scope>NUCLEOTIDE SEQUENCE</scope>
    <source>
        <strain evidence="4">NIAS01</strain>
        <tissue evidence="4">Whole body or cell culture</tissue>
    </source>
</reference>
<feature type="coiled-coil region" evidence="1">
    <location>
        <begin position="204"/>
        <end position="238"/>
    </location>
</feature>
<dbReference type="InterPro" id="IPR001584">
    <property type="entry name" value="Integrase_cat-core"/>
</dbReference>
<dbReference type="InterPro" id="IPR043502">
    <property type="entry name" value="DNA/RNA_pol_sf"/>
</dbReference>
<keyword evidence="1" id="KW-0175">Coiled coil</keyword>
<gene>
    <name evidence="4" type="ORF">PVAND_003333</name>
</gene>
<feature type="domain" description="Integrase catalytic" evidence="3">
    <location>
        <begin position="1796"/>
        <end position="1971"/>
    </location>
</feature>
<keyword evidence="5" id="KW-1185">Reference proteome</keyword>
<dbReference type="Gene3D" id="3.30.420.10">
    <property type="entry name" value="Ribonuclease H-like superfamily/Ribonuclease H"/>
    <property type="match status" value="1"/>
</dbReference>